<feature type="region of interest" description="Disordered" evidence="1">
    <location>
        <begin position="1"/>
        <end position="21"/>
    </location>
</feature>
<dbReference type="OrthoDB" id="7203640at2"/>
<gene>
    <name evidence="2" type="ORF">FDT80_04950</name>
</gene>
<dbReference type="AlphaFoldDB" id="A0A5S3PKQ0"/>
<dbReference type="EMBL" id="VANS01000001">
    <property type="protein sequence ID" value="TMM54927.1"/>
    <property type="molecule type" value="Genomic_DNA"/>
</dbReference>
<sequence length="333" mass="37146">MGYRPGGPRLSRDPPDRDQGNDGVIRWGLSATILAPAEEILRFAAYHIDAGAHRLYIFLDDANPQAYAALKAHPKVRVTTCDAAWWAKRGGRPAKHQVRQSVNATHAYNRKAEVDWLIHMDADEFLVSDTPVDAILDDLPAEVRTARTRPIEALAGDGTVFKGFIPNTPARDDIVQALYPVYGAYLKGGFLSHVAGKLFVRTGMEDISIRIHNAFQGEAMNPGQVELPRIDLAHMHARSWPDWIASYRYRLRQGSYRAELAPARARETGGRTLHELFRGIEAEAGETGLRAFYDEVCADTPQLRDRLSHRGLLRQVVLDLDAKRARHFPAATA</sequence>
<accession>A0A5S3PKQ0</accession>
<name>A0A5S3PKQ0_9RHOB</name>
<comment type="caution">
    <text evidence="2">The sequence shown here is derived from an EMBL/GenBank/DDBJ whole genome shotgun (WGS) entry which is preliminary data.</text>
</comment>
<dbReference type="Proteomes" id="UP000309550">
    <property type="component" value="Unassembled WGS sequence"/>
</dbReference>
<dbReference type="GO" id="GO:0016740">
    <property type="term" value="F:transferase activity"/>
    <property type="evidence" value="ECO:0007669"/>
    <property type="project" value="UniProtKB-KW"/>
</dbReference>
<feature type="compositionally biased region" description="Basic and acidic residues" evidence="1">
    <location>
        <begin position="10"/>
        <end position="20"/>
    </location>
</feature>
<proteinExistence type="predicted"/>
<evidence type="ECO:0000256" key="1">
    <source>
        <dbReference type="SAM" id="MobiDB-lite"/>
    </source>
</evidence>
<keyword evidence="2" id="KW-0808">Transferase</keyword>
<reference evidence="2 3" key="1">
    <citation type="submission" date="2019-05" db="EMBL/GenBank/DDBJ databases">
        <title>Sulfitobacter sabulilitoris sp. nov., isolated from a marine sand.</title>
        <authorList>
            <person name="Yoon J.-H."/>
        </authorList>
    </citation>
    <scope>NUCLEOTIDE SEQUENCE [LARGE SCALE GENOMIC DNA]</scope>
    <source>
        <strain evidence="2 3">HSMS-29</strain>
    </source>
</reference>
<evidence type="ECO:0000313" key="2">
    <source>
        <dbReference type="EMBL" id="TMM54927.1"/>
    </source>
</evidence>
<keyword evidence="3" id="KW-1185">Reference proteome</keyword>
<dbReference type="Pfam" id="PF13704">
    <property type="entry name" value="Glyco_tranf_2_4"/>
    <property type="match status" value="1"/>
</dbReference>
<organism evidence="2 3">
    <name type="scientific">Sulfitobacter sabulilitoris</name>
    <dbReference type="NCBI Taxonomy" id="2562655"/>
    <lineage>
        <taxon>Bacteria</taxon>
        <taxon>Pseudomonadati</taxon>
        <taxon>Pseudomonadota</taxon>
        <taxon>Alphaproteobacteria</taxon>
        <taxon>Rhodobacterales</taxon>
        <taxon>Roseobacteraceae</taxon>
        <taxon>Sulfitobacter</taxon>
    </lineage>
</organism>
<evidence type="ECO:0000313" key="3">
    <source>
        <dbReference type="Proteomes" id="UP000309550"/>
    </source>
</evidence>
<protein>
    <submittedName>
        <fullName evidence="2">Glycosyltransferase family 2 protein</fullName>
    </submittedName>
</protein>